<dbReference type="NCBIfam" id="TIGR00048">
    <property type="entry name" value="rRNA_mod_RlmN"/>
    <property type="match status" value="1"/>
</dbReference>
<keyword evidence="6 11" id="KW-0808">Transferase</keyword>
<dbReference type="InterPro" id="IPR027492">
    <property type="entry name" value="RNA_MTrfase_RlmN"/>
</dbReference>
<comment type="cofactor">
    <cofactor evidence="11">
        <name>[4Fe-4S] cluster</name>
        <dbReference type="ChEBI" id="CHEBI:49883"/>
    </cofactor>
    <text evidence="11">Binds 1 [4Fe-4S] cluster. The cluster is coordinated with 3 cysteines and an exchangeable S-adenosyl-L-methionine.</text>
</comment>
<dbReference type="RefSeq" id="WP_271190784.1">
    <property type="nucleotide sequence ID" value="NZ_CP115667.1"/>
</dbReference>
<keyword evidence="3 11" id="KW-0963">Cytoplasm</keyword>
<feature type="binding site" evidence="11">
    <location>
        <begin position="208"/>
        <end position="210"/>
    </location>
    <ligand>
        <name>S-adenosyl-L-methionine</name>
        <dbReference type="ChEBI" id="CHEBI:59789"/>
    </ligand>
</feature>
<evidence type="ECO:0000256" key="2">
    <source>
        <dbReference type="ARBA" id="ARBA00022485"/>
    </source>
</evidence>
<comment type="subcellular location">
    <subcellularLocation>
        <location evidence="1 11">Cytoplasm</location>
    </subcellularLocation>
</comment>
<evidence type="ECO:0000256" key="4">
    <source>
        <dbReference type="ARBA" id="ARBA00022552"/>
    </source>
</evidence>
<evidence type="ECO:0000256" key="1">
    <source>
        <dbReference type="ARBA" id="ARBA00004496"/>
    </source>
</evidence>
<dbReference type="Gene3D" id="1.10.150.530">
    <property type="match status" value="1"/>
</dbReference>
<evidence type="ECO:0000259" key="12">
    <source>
        <dbReference type="PROSITE" id="PS51918"/>
    </source>
</evidence>
<keyword evidence="9 11" id="KW-0408">Iron</keyword>
<dbReference type="PROSITE" id="PS51918">
    <property type="entry name" value="RADICAL_SAM"/>
    <property type="match status" value="1"/>
</dbReference>
<keyword evidence="7 11" id="KW-0949">S-adenosyl-L-methionine</keyword>
<dbReference type="CDD" id="cd01335">
    <property type="entry name" value="Radical_SAM"/>
    <property type="match status" value="1"/>
</dbReference>
<feature type="binding site" evidence="11">
    <location>
        <position position="284"/>
    </location>
    <ligand>
        <name>S-adenosyl-L-methionine</name>
        <dbReference type="ChEBI" id="CHEBI:59789"/>
    </ligand>
</feature>
<dbReference type="Gene3D" id="3.20.20.70">
    <property type="entry name" value="Aldolase class I"/>
    <property type="match status" value="1"/>
</dbReference>
<organism evidence="13 14">
    <name type="scientific">Peptoniphilus equinus</name>
    <dbReference type="NCBI Taxonomy" id="3016343"/>
    <lineage>
        <taxon>Bacteria</taxon>
        <taxon>Bacillati</taxon>
        <taxon>Bacillota</taxon>
        <taxon>Tissierellia</taxon>
        <taxon>Tissierellales</taxon>
        <taxon>Peptoniphilaceae</taxon>
        <taxon>Peptoniphilus</taxon>
    </lineage>
</organism>
<keyword evidence="2 11" id="KW-0004">4Fe-4S</keyword>
<comment type="catalytic activity">
    <reaction evidence="11">
        <text>adenosine(37) in tRNA + 2 reduced [2Fe-2S]-[ferredoxin] + 2 S-adenosyl-L-methionine = 2-methyladenosine(37) in tRNA + 5'-deoxyadenosine + L-methionine + 2 oxidized [2Fe-2S]-[ferredoxin] + S-adenosyl-L-homocysteine</text>
        <dbReference type="Rhea" id="RHEA:43332"/>
        <dbReference type="Rhea" id="RHEA-COMP:10000"/>
        <dbReference type="Rhea" id="RHEA-COMP:10001"/>
        <dbReference type="Rhea" id="RHEA-COMP:10162"/>
        <dbReference type="Rhea" id="RHEA-COMP:10485"/>
        <dbReference type="ChEBI" id="CHEBI:17319"/>
        <dbReference type="ChEBI" id="CHEBI:33737"/>
        <dbReference type="ChEBI" id="CHEBI:33738"/>
        <dbReference type="ChEBI" id="CHEBI:57844"/>
        <dbReference type="ChEBI" id="CHEBI:57856"/>
        <dbReference type="ChEBI" id="CHEBI:59789"/>
        <dbReference type="ChEBI" id="CHEBI:74411"/>
        <dbReference type="ChEBI" id="CHEBI:74497"/>
        <dbReference type="EC" id="2.1.1.192"/>
    </reaction>
</comment>
<keyword evidence="10 11" id="KW-0411">Iron-sulfur</keyword>
<comment type="function">
    <text evidence="11">Specifically methylates position 2 of adenine 2503 in 23S rRNA and position 2 of adenine 37 in tRNAs.</text>
</comment>
<gene>
    <name evidence="11 13" type="primary">rlmN</name>
    <name evidence="13" type="ORF">O6R05_04375</name>
</gene>
<evidence type="ECO:0000256" key="11">
    <source>
        <dbReference type="HAMAP-Rule" id="MF_01849"/>
    </source>
</evidence>
<keyword evidence="4 11" id="KW-0698">rRNA processing</keyword>
<dbReference type="Proteomes" id="UP001210339">
    <property type="component" value="Chromosome"/>
</dbReference>
<evidence type="ECO:0000313" key="14">
    <source>
        <dbReference type="Proteomes" id="UP001210339"/>
    </source>
</evidence>
<feature type="binding site" evidence="11">
    <location>
        <position position="106"/>
    </location>
    <ligand>
        <name>[4Fe-4S] cluster</name>
        <dbReference type="ChEBI" id="CHEBI:49883"/>
        <note>4Fe-4S-S-AdoMet</note>
    </ligand>
</feature>
<feature type="domain" description="Radical SAM core" evidence="12">
    <location>
        <begin position="92"/>
        <end position="322"/>
    </location>
</feature>
<reference evidence="13 14" key="1">
    <citation type="submission" date="2023-01" db="EMBL/GenBank/DDBJ databases">
        <authorList>
            <person name="Lee S.H."/>
            <person name="Jung H.S."/>
            <person name="Yun J.U."/>
        </authorList>
    </citation>
    <scope>NUCLEOTIDE SEQUENCE [LARGE SCALE GENOMIC DNA]</scope>
    <source>
        <strain evidence="13 14">CBA3646</strain>
    </source>
</reference>
<evidence type="ECO:0000256" key="9">
    <source>
        <dbReference type="ARBA" id="ARBA00023004"/>
    </source>
</evidence>
<feature type="binding site" evidence="11">
    <location>
        <position position="185"/>
    </location>
    <ligand>
        <name>S-adenosyl-L-methionine</name>
        <dbReference type="ChEBI" id="CHEBI:59789"/>
    </ligand>
</feature>
<dbReference type="PANTHER" id="PTHR30544">
    <property type="entry name" value="23S RRNA METHYLTRANSFERASE"/>
    <property type="match status" value="1"/>
</dbReference>
<evidence type="ECO:0000256" key="7">
    <source>
        <dbReference type="ARBA" id="ARBA00022691"/>
    </source>
</evidence>
<feature type="active site" description="Proton acceptor" evidence="11">
    <location>
        <position position="86"/>
    </location>
</feature>
<dbReference type="InterPro" id="IPR007197">
    <property type="entry name" value="rSAM"/>
</dbReference>
<keyword evidence="8 11" id="KW-0479">Metal-binding</keyword>
<feature type="binding site" evidence="11">
    <location>
        <position position="113"/>
    </location>
    <ligand>
        <name>[4Fe-4S] cluster</name>
        <dbReference type="ChEBI" id="CHEBI:49883"/>
        <note>4Fe-4S-S-AdoMet</note>
    </ligand>
</feature>
<dbReference type="SFLD" id="SFLDG01062">
    <property type="entry name" value="methyltransferase_(Class_A)"/>
    <property type="match status" value="1"/>
</dbReference>
<dbReference type="PANTHER" id="PTHR30544:SF5">
    <property type="entry name" value="RADICAL SAM CORE DOMAIN-CONTAINING PROTEIN"/>
    <property type="match status" value="1"/>
</dbReference>
<feature type="binding site" evidence="11">
    <location>
        <position position="110"/>
    </location>
    <ligand>
        <name>[4Fe-4S] cluster</name>
        <dbReference type="ChEBI" id="CHEBI:49883"/>
        <note>4Fe-4S-S-AdoMet</note>
    </ligand>
</feature>
<proteinExistence type="inferred from homology"/>
<evidence type="ECO:0000256" key="5">
    <source>
        <dbReference type="ARBA" id="ARBA00022603"/>
    </source>
</evidence>
<dbReference type="SFLD" id="SFLDS00029">
    <property type="entry name" value="Radical_SAM"/>
    <property type="match status" value="1"/>
</dbReference>
<protein>
    <recommendedName>
        <fullName evidence="11">Probable dual-specificity RNA methyltransferase RlmN</fullName>
        <ecNumber evidence="11">2.1.1.192</ecNumber>
    </recommendedName>
    <alternativeName>
        <fullName evidence="11">23S rRNA (adenine(2503)-C(2))-methyltransferase</fullName>
    </alternativeName>
    <alternativeName>
        <fullName evidence="11">23S rRNA m2A2503 methyltransferase</fullName>
    </alternativeName>
    <alternativeName>
        <fullName evidence="11">Ribosomal RNA large subunit methyltransferase N</fullName>
    </alternativeName>
    <alternativeName>
        <fullName evidence="11">tRNA (adenine(37)-C(2))-methyltransferase</fullName>
    </alternativeName>
    <alternativeName>
        <fullName evidence="11">tRNA m2A37 methyltransferase</fullName>
    </alternativeName>
</protein>
<comment type="similarity">
    <text evidence="11">Belongs to the radical SAM superfamily. RlmN family.</text>
</comment>
<sequence>MSINNLTPEELEAYAEAHGEKKFRGKQLFTFFNKSGRVDLEHSNLPKNFINQIPRVDDAKIFRTYVSKLDDTKKFLFELNDGNLIEGVLMHYKHGYSQCISTQVGCRMGCVFCASTKKGLVRNLTSAEMLRQVYTVEAAYHIKVSNVILMGSGEPMDNYDNVLKFLKLLHHPQGHHTSYRNMTLSTCGVVDGIDKLAREGLPITLAISLHSPYNDLRSDIMPINRKYNLEELIAAAKRYSEATSSRITFEYTLIAGENDTRDHAVALYSLLKGLRAHINLIPLNAIEEYDKGRSTAEAIQSFKKELERLGAEVTIRRELGSDISASCGQLRRNFEGGIL</sequence>
<dbReference type="HAMAP" id="MF_01849">
    <property type="entry name" value="RNA_methyltr_RlmN"/>
    <property type="match status" value="1"/>
</dbReference>
<dbReference type="InterPro" id="IPR040072">
    <property type="entry name" value="Methyltransferase_A"/>
</dbReference>
<dbReference type="EC" id="2.1.1.192" evidence="11"/>
<feature type="binding site" evidence="11">
    <location>
        <begin position="153"/>
        <end position="154"/>
    </location>
    <ligand>
        <name>S-adenosyl-L-methionine</name>
        <dbReference type="ChEBI" id="CHEBI:59789"/>
    </ligand>
</feature>
<dbReference type="PIRSF" id="PIRSF006004">
    <property type="entry name" value="CHP00048"/>
    <property type="match status" value="1"/>
</dbReference>
<keyword evidence="5 11" id="KW-0489">Methyltransferase</keyword>
<evidence type="ECO:0000256" key="6">
    <source>
        <dbReference type="ARBA" id="ARBA00022679"/>
    </source>
</evidence>
<comment type="catalytic activity">
    <reaction evidence="11">
        <text>adenosine(2503) in 23S rRNA + 2 reduced [2Fe-2S]-[ferredoxin] + 2 S-adenosyl-L-methionine = 2-methyladenosine(2503) in 23S rRNA + 5'-deoxyadenosine + L-methionine + 2 oxidized [2Fe-2S]-[ferredoxin] + S-adenosyl-L-homocysteine</text>
        <dbReference type="Rhea" id="RHEA:42916"/>
        <dbReference type="Rhea" id="RHEA-COMP:10000"/>
        <dbReference type="Rhea" id="RHEA-COMP:10001"/>
        <dbReference type="Rhea" id="RHEA-COMP:10152"/>
        <dbReference type="Rhea" id="RHEA-COMP:10282"/>
        <dbReference type="ChEBI" id="CHEBI:17319"/>
        <dbReference type="ChEBI" id="CHEBI:33737"/>
        <dbReference type="ChEBI" id="CHEBI:33738"/>
        <dbReference type="ChEBI" id="CHEBI:57844"/>
        <dbReference type="ChEBI" id="CHEBI:57856"/>
        <dbReference type="ChEBI" id="CHEBI:59789"/>
        <dbReference type="ChEBI" id="CHEBI:74411"/>
        <dbReference type="ChEBI" id="CHEBI:74497"/>
        <dbReference type="EC" id="2.1.1.192"/>
    </reaction>
</comment>
<dbReference type="GO" id="GO:0008168">
    <property type="term" value="F:methyltransferase activity"/>
    <property type="evidence" value="ECO:0007669"/>
    <property type="project" value="UniProtKB-KW"/>
</dbReference>
<dbReference type="SUPFAM" id="SSF102114">
    <property type="entry name" value="Radical SAM enzymes"/>
    <property type="match status" value="1"/>
</dbReference>
<comment type="caution">
    <text evidence="11">Lacks conserved residue(s) required for the propagation of feature annotation.</text>
</comment>
<dbReference type="GO" id="GO:0032259">
    <property type="term" value="P:methylation"/>
    <property type="evidence" value="ECO:0007669"/>
    <property type="project" value="UniProtKB-KW"/>
</dbReference>
<dbReference type="EMBL" id="CP115667">
    <property type="protein sequence ID" value="WBW49252.1"/>
    <property type="molecule type" value="Genomic_DNA"/>
</dbReference>
<keyword evidence="11" id="KW-1015">Disulfide bond</keyword>
<keyword evidence="11" id="KW-0819">tRNA processing</keyword>
<feature type="active site" description="S-methylcysteine intermediate" evidence="11">
    <location>
        <position position="327"/>
    </location>
</feature>
<keyword evidence="14" id="KW-1185">Reference proteome</keyword>
<accession>A0ABY7QR32</accession>
<comment type="miscellaneous">
    <text evidence="11">Reaction proceeds by a ping-pong mechanism involving intermediate methylation of a conserved cysteine residue.</text>
</comment>
<evidence type="ECO:0000256" key="8">
    <source>
        <dbReference type="ARBA" id="ARBA00022723"/>
    </source>
</evidence>
<evidence type="ECO:0000313" key="13">
    <source>
        <dbReference type="EMBL" id="WBW49252.1"/>
    </source>
</evidence>
<evidence type="ECO:0000256" key="10">
    <source>
        <dbReference type="ARBA" id="ARBA00023014"/>
    </source>
</evidence>
<dbReference type="InterPro" id="IPR058240">
    <property type="entry name" value="rSAM_sf"/>
</dbReference>
<dbReference type="Pfam" id="PF04055">
    <property type="entry name" value="Radical_SAM"/>
    <property type="match status" value="1"/>
</dbReference>
<evidence type="ECO:0000256" key="3">
    <source>
        <dbReference type="ARBA" id="ARBA00022490"/>
    </source>
</evidence>
<name>A0ABY7QR32_9FIRM</name>
<dbReference type="InterPro" id="IPR013785">
    <property type="entry name" value="Aldolase_TIM"/>
</dbReference>
<dbReference type="InterPro" id="IPR004383">
    <property type="entry name" value="rRNA_lsu_MTrfase_RlmN/Cfr"/>
</dbReference>
<dbReference type="SFLD" id="SFLDF00275">
    <property type="entry name" value="adenosine_C2_methyltransferase"/>
    <property type="match status" value="1"/>
</dbReference>